<name>A0ABR2JF75_9EUKA</name>
<comment type="caution">
    <text evidence="2">The sequence shown here is derived from an EMBL/GenBank/DDBJ whole genome shotgun (WGS) entry which is preliminary data.</text>
</comment>
<feature type="compositionally biased region" description="Basic and acidic residues" evidence="1">
    <location>
        <begin position="363"/>
        <end position="373"/>
    </location>
</feature>
<evidence type="ECO:0000313" key="2">
    <source>
        <dbReference type="EMBL" id="KAK8876426.1"/>
    </source>
</evidence>
<feature type="region of interest" description="Disordered" evidence="1">
    <location>
        <begin position="20"/>
        <end position="69"/>
    </location>
</feature>
<evidence type="ECO:0000256" key="1">
    <source>
        <dbReference type="SAM" id="MobiDB-lite"/>
    </source>
</evidence>
<protein>
    <recommendedName>
        <fullName evidence="4">Clu domain-containing protein</fullName>
    </recommendedName>
</protein>
<accession>A0ABR2JF75</accession>
<evidence type="ECO:0008006" key="4">
    <source>
        <dbReference type="Google" id="ProtNLM"/>
    </source>
</evidence>
<feature type="region of interest" description="Disordered" evidence="1">
    <location>
        <begin position="1345"/>
        <end position="1364"/>
    </location>
</feature>
<feature type="region of interest" description="Disordered" evidence="1">
    <location>
        <begin position="361"/>
        <end position="381"/>
    </location>
</feature>
<proteinExistence type="predicted"/>
<evidence type="ECO:0000313" key="3">
    <source>
        <dbReference type="Proteomes" id="UP001470230"/>
    </source>
</evidence>
<gene>
    <name evidence="2" type="ORF">M9Y10_006634</name>
</gene>
<sequence>MDTKRPILGLKATNFSDEESDIFFDSNDGSDISPLTIAPSVPPPSKSGGVMLLPPPPPPPPTSDKQEDRIRSFDDASPRITAILASLEDYDFKKASTHFTGDIYFIPEHIVSDEKSAEFNSYAHLTDPKARFYPPSDAHEIVLAQIEIVKYYKKLDVDFKQFKLKNLDSRISSLIYYILSKTDDHHVSLYYCFMSLTEFLKSPTVAPVASLFPDFELKTIVYTLCSNLVHLFPHHPLLPSVIHKFNNIDPSVLSLLNQINSEDSDSDTEFSDSFFDSIANVQQARPPVIVLPGQFSATLTNVLENCQALPNDQILITVNEPPSTFTFYLADGLYQFTPNKFVDWIFSLYPKKDDFLMQQQDKTNNDDNSEHEPFLQPPSNYNTMGEIDHKKAFKKSKRKMSSLHQKSIPPISSEDNISPNDPSMIDCEGMINLLKLDPTDAQKEMPNLEKREDLFHIQFPLLQNILYNNFTSISSTSTILRKCPYPEILDLEAKTNNLFVSDCNQKEAPPISSSSSNVINEIYEKIFEIIPEKELLSHRDCQIQRLPKLRDIPNFEEQDCTTDEMKVLIYLSDIEFLLNGRSPLNLSRSGIQTSLSSKIRTSDRASIIYYLYSTKTYPPFITYRTAFALAVNLFEYKAQHATDILFEGIYVLLNNIPLMAKMESVRSGMLFFAELLERLDRYYYSCLLFDAFYLYSENGSKLDLTSLTNIASLCQKNHDAARTAFYYSKSLERYVSNRQIEEALYITQMLANTYNDYGMTDCSVSILSHILKDSYKLKIEGNLPRAQVIKVGRKTMRPIRKKSNNAEFKPPPDSINTLLTGISLCEVLLNKHYFTLSSELLEEMKNSTDNQMFERIIEYLKVRNLLKQNNFDSFMESVSHIQFHLRIKRGVTGSRLSLHNASNFDPSLATIKLIMRGCVSRNLFKDAVFWSDIYIMAQTNQSLKDIGFGFLHRGIALRIASLQMHITNPPYSMHVDKMTDLMNSIGFYAKDRKFNNLSEIISEAASSLKAAWICFDKVGCSRLATKATLFYLDLILHYFVDSLFEKVVNQNESSTPSKIFNSNNNDDDIHIGKGDDEDDEDAESSCFQDEWLPGPEKLVISEPQLEAQIHNIPPNKLVSFQSTTLDISSVIDDASTLFRRIDQSVNRDMNPVNIIYSQILKAKLNFLQHKESTAKTLFDYAFSNINKYFVCAGDFISKKMKMKTLHLFQNILDNMVCFLFFFEPSFINDRLVIFDWRNDIQSIIQNRLRVVTEENRTPIESSIKMSRNTIMEMSSIKFPNIETTFELTNIKSSLSAAAASSNINTTSNSLTESSFYTMNGSSMDYVTNEEDPIKTISHFNSSSLINQTQQQQTTRLSESADSTEQEQGSIERFLAKINTNIRLFESQKMGEDEMHSLNRKLCRQIEIFAAQYCRDNESKKPIDTSYSFVFKTRPNLHCAVFINHVFESIFIYIPSKGLKRKVSLLPAKSTSSFTVNTNKGNFTYQSNSGLFNSKFFSIVSMFLMCDKKQHHQDYNSSTASKYFMEAKEALFGNICDSVLLDWNKEPDDHLFGESKLFGKGLKGALSSVITSTQPAIFFTCGNLRALPIEMMFPNVLILRSWSYCHAIIKPVELSSYPHPTVCRWKGTAEHLMQNAVKRSEEAIRTFLNGCGGSYQTTPYVRGNERNVCFPFPLFSSNKENNYYSSTYHFCRFVDVEPNNYPKIDSALFIFTYSDMCEMPQMLKSLVTQFPFSFYMFIPAQFVREAFKLMIAIFERHKRREEYFQKNADNPEEMASKHSIILQVPYDFVTCLQDTIKEQLKCPVSLIVPTH</sequence>
<feature type="compositionally biased region" description="Polar residues" evidence="1">
    <location>
        <begin position="1054"/>
        <end position="1064"/>
    </location>
</feature>
<feature type="region of interest" description="Disordered" evidence="1">
    <location>
        <begin position="1054"/>
        <end position="1085"/>
    </location>
</feature>
<keyword evidence="3" id="KW-1185">Reference proteome</keyword>
<dbReference type="Proteomes" id="UP001470230">
    <property type="component" value="Unassembled WGS sequence"/>
</dbReference>
<dbReference type="EMBL" id="JAPFFF010000012">
    <property type="protein sequence ID" value="KAK8876426.1"/>
    <property type="molecule type" value="Genomic_DNA"/>
</dbReference>
<reference evidence="2 3" key="1">
    <citation type="submission" date="2024-04" db="EMBL/GenBank/DDBJ databases">
        <title>Tritrichomonas musculus Genome.</title>
        <authorList>
            <person name="Alves-Ferreira E."/>
            <person name="Grigg M."/>
            <person name="Lorenzi H."/>
            <person name="Galac M."/>
        </authorList>
    </citation>
    <scope>NUCLEOTIDE SEQUENCE [LARGE SCALE GENOMIC DNA]</scope>
    <source>
        <strain evidence="2 3">EAF2021</strain>
    </source>
</reference>
<feature type="compositionally biased region" description="Pro residues" evidence="1">
    <location>
        <begin position="53"/>
        <end position="62"/>
    </location>
</feature>
<organism evidence="2 3">
    <name type="scientific">Tritrichomonas musculus</name>
    <dbReference type="NCBI Taxonomy" id="1915356"/>
    <lineage>
        <taxon>Eukaryota</taxon>
        <taxon>Metamonada</taxon>
        <taxon>Parabasalia</taxon>
        <taxon>Tritrichomonadida</taxon>
        <taxon>Tritrichomonadidae</taxon>
        <taxon>Tritrichomonas</taxon>
    </lineage>
</organism>